<sequence length="327" mass="35790">MPIVGRIEYNTANHIELGDTQLNFTHVYSGNPVDRGEKERRDDQWIADKSKDSISKFLPLRDLNVLVTEGGADGLGWVSATDLERLGIDASPVFLGLLDGTAHFTIDISAQAKAVAELSEGNGFRFVDARSVTEILSGPDSGIVAQARAQINWHNKNGFCAICGGESYMIRGGQVRKCSKCETENYPRTDPVIIVVVSDGDRCLLGQSRRGRLNRTNTYSALAGFVDQGESIEEAVVREVMEEAGIQVGEVRYHSSQPWPFPSSLMIGCHADAVTTEINFDDDEMNDVRWFSRDEVSAALQGKNDVLNVPQPIAIAHHLITAWVNGG</sequence>
<dbReference type="PROSITE" id="PS51462">
    <property type="entry name" value="NUDIX"/>
    <property type="match status" value="1"/>
</dbReference>
<name>A0A381PWW5_9ZZZZ</name>
<dbReference type="InterPro" id="IPR020084">
    <property type="entry name" value="NUDIX_hydrolase_CS"/>
</dbReference>
<keyword evidence="8" id="KW-0520">NAD</keyword>
<evidence type="ECO:0000256" key="2">
    <source>
        <dbReference type="ARBA" id="ARBA00001947"/>
    </source>
</evidence>
<gene>
    <name evidence="11" type="ORF">METZ01_LOCUS24369</name>
</gene>
<accession>A0A381PWW5</accession>
<dbReference type="SUPFAM" id="SSF55811">
    <property type="entry name" value="Nudix"/>
    <property type="match status" value="1"/>
</dbReference>
<dbReference type="Pfam" id="PF09296">
    <property type="entry name" value="NUDIX-like"/>
    <property type="match status" value="1"/>
</dbReference>
<dbReference type="CDD" id="cd03429">
    <property type="entry name" value="NUDIX_NADH_pyrophosphatase_Nudt13"/>
    <property type="match status" value="1"/>
</dbReference>
<keyword evidence="7" id="KW-0460">Magnesium</keyword>
<dbReference type="NCBIfam" id="NF001299">
    <property type="entry name" value="PRK00241.1"/>
    <property type="match status" value="1"/>
</dbReference>
<comment type="cofactor">
    <cofactor evidence="1">
        <name>Mg(2+)</name>
        <dbReference type="ChEBI" id="CHEBI:18420"/>
    </cofactor>
</comment>
<evidence type="ECO:0000256" key="5">
    <source>
        <dbReference type="ARBA" id="ARBA00022723"/>
    </source>
</evidence>
<dbReference type="GO" id="GO:0005829">
    <property type="term" value="C:cytosol"/>
    <property type="evidence" value="ECO:0007669"/>
    <property type="project" value="TreeGrafter"/>
</dbReference>
<dbReference type="EC" id="3.6.1.22" evidence="4"/>
<evidence type="ECO:0000256" key="1">
    <source>
        <dbReference type="ARBA" id="ARBA00001946"/>
    </source>
</evidence>
<dbReference type="GO" id="GO:0019677">
    <property type="term" value="P:NAD+ catabolic process"/>
    <property type="evidence" value="ECO:0007669"/>
    <property type="project" value="TreeGrafter"/>
</dbReference>
<evidence type="ECO:0000256" key="4">
    <source>
        <dbReference type="ARBA" id="ARBA00012381"/>
    </source>
</evidence>
<dbReference type="InterPro" id="IPR015797">
    <property type="entry name" value="NUDIX_hydrolase-like_dom_sf"/>
</dbReference>
<dbReference type="InterPro" id="IPR000086">
    <property type="entry name" value="NUDIX_hydrolase_dom"/>
</dbReference>
<comment type="cofactor">
    <cofactor evidence="2">
        <name>Zn(2+)</name>
        <dbReference type="ChEBI" id="CHEBI:29105"/>
    </cofactor>
</comment>
<evidence type="ECO:0000259" key="10">
    <source>
        <dbReference type="PROSITE" id="PS51462"/>
    </source>
</evidence>
<protein>
    <recommendedName>
        <fullName evidence="4">NAD(+) diphosphatase</fullName>
        <ecNumber evidence="4">3.6.1.22</ecNumber>
    </recommendedName>
</protein>
<dbReference type="GO" id="GO:0046872">
    <property type="term" value="F:metal ion binding"/>
    <property type="evidence" value="ECO:0007669"/>
    <property type="project" value="UniProtKB-KW"/>
</dbReference>
<evidence type="ECO:0000256" key="3">
    <source>
        <dbReference type="ARBA" id="ARBA00009595"/>
    </source>
</evidence>
<evidence type="ECO:0000256" key="6">
    <source>
        <dbReference type="ARBA" id="ARBA00022801"/>
    </source>
</evidence>
<evidence type="ECO:0000256" key="8">
    <source>
        <dbReference type="ARBA" id="ARBA00023027"/>
    </source>
</evidence>
<dbReference type="InterPro" id="IPR050241">
    <property type="entry name" value="NAD-cap_RNA_hydrolase_NudC"/>
</dbReference>
<keyword evidence="5" id="KW-0479">Metal-binding</keyword>
<dbReference type="GO" id="GO:0006742">
    <property type="term" value="P:NADP+ catabolic process"/>
    <property type="evidence" value="ECO:0007669"/>
    <property type="project" value="TreeGrafter"/>
</dbReference>
<dbReference type="Gene3D" id="3.90.79.20">
    <property type="match status" value="1"/>
</dbReference>
<dbReference type="PANTHER" id="PTHR42904:SF6">
    <property type="entry name" value="NAD-CAPPED RNA HYDROLASE NUDT12"/>
    <property type="match status" value="1"/>
</dbReference>
<dbReference type="GO" id="GO:0005777">
    <property type="term" value="C:peroxisome"/>
    <property type="evidence" value="ECO:0007669"/>
    <property type="project" value="TreeGrafter"/>
</dbReference>
<evidence type="ECO:0000256" key="9">
    <source>
        <dbReference type="ARBA" id="ARBA00023679"/>
    </source>
</evidence>
<dbReference type="PANTHER" id="PTHR42904">
    <property type="entry name" value="NUDIX HYDROLASE, NUDC SUBFAMILY"/>
    <property type="match status" value="1"/>
</dbReference>
<dbReference type="GO" id="GO:0035529">
    <property type="term" value="F:NADH pyrophosphatase activity"/>
    <property type="evidence" value="ECO:0007669"/>
    <property type="project" value="TreeGrafter"/>
</dbReference>
<evidence type="ECO:0000256" key="7">
    <source>
        <dbReference type="ARBA" id="ARBA00022842"/>
    </source>
</evidence>
<dbReference type="Pfam" id="PF00293">
    <property type="entry name" value="NUDIX"/>
    <property type="match status" value="1"/>
</dbReference>
<comment type="catalytic activity">
    <reaction evidence="9">
        <text>a 5'-end NAD(+)-phospho-ribonucleoside in mRNA + H2O = a 5'-end phospho-adenosine-phospho-ribonucleoside in mRNA + beta-nicotinamide D-ribonucleotide + 2 H(+)</text>
        <dbReference type="Rhea" id="RHEA:60876"/>
        <dbReference type="Rhea" id="RHEA-COMP:15698"/>
        <dbReference type="Rhea" id="RHEA-COMP:15719"/>
        <dbReference type="ChEBI" id="CHEBI:14649"/>
        <dbReference type="ChEBI" id="CHEBI:15377"/>
        <dbReference type="ChEBI" id="CHEBI:15378"/>
        <dbReference type="ChEBI" id="CHEBI:144029"/>
        <dbReference type="ChEBI" id="CHEBI:144051"/>
    </reaction>
    <physiologicalReaction direction="left-to-right" evidence="9">
        <dbReference type="Rhea" id="RHEA:60877"/>
    </physiologicalReaction>
</comment>
<dbReference type="Gene3D" id="3.90.79.10">
    <property type="entry name" value="Nucleoside Triphosphate Pyrophosphohydrolase"/>
    <property type="match status" value="1"/>
</dbReference>
<evidence type="ECO:0000313" key="11">
    <source>
        <dbReference type="EMBL" id="SUZ71515.1"/>
    </source>
</evidence>
<keyword evidence="6" id="KW-0378">Hydrolase</keyword>
<reference evidence="11" key="1">
    <citation type="submission" date="2018-05" db="EMBL/GenBank/DDBJ databases">
        <authorList>
            <person name="Lanie J.A."/>
            <person name="Ng W.-L."/>
            <person name="Kazmierczak K.M."/>
            <person name="Andrzejewski T.M."/>
            <person name="Davidsen T.M."/>
            <person name="Wayne K.J."/>
            <person name="Tettelin H."/>
            <person name="Glass J.I."/>
            <person name="Rusch D."/>
            <person name="Podicherti R."/>
            <person name="Tsui H.-C.T."/>
            <person name="Winkler M.E."/>
        </authorList>
    </citation>
    <scope>NUCLEOTIDE SEQUENCE</scope>
</reference>
<dbReference type="PROSITE" id="PS00893">
    <property type="entry name" value="NUDIX_BOX"/>
    <property type="match status" value="1"/>
</dbReference>
<organism evidence="11">
    <name type="scientific">marine metagenome</name>
    <dbReference type="NCBI Taxonomy" id="408172"/>
    <lineage>
        <taxon>unclassified sequences</taxon>
        <taxon>metagenomes</taxon>
        <taxon>ecological metagenomes</taxon>
    </lineage>
</organism>
<feature type="domain" description="Nudix hydrolase" evidence="10">
    <location>
        <begin position="187"/>
        <end position="314"/>
    </location>
</feature>
<proteinExistence type="inferred from homology"/>
<dbReference type="InterPro" id="IPR049734">
    <property type="entry name" value="NudC-like_C"/>
</dbReference>
<dbReference type="AlphaFoldDB" id="A0A381PWW5"/>
<comment type="similarity">
    <text evidence="3">Belongs to the Nudix hydrolase family. NudC subfamily.</text>
</comment>
<dbReference type="EMBL" id="UINC01001124">
    <property type="protein sequence ID" value="SUZ71515.1"/>
    <property type="molecule type" value="Genomic_DNA"/>
</dbReference>
<dbReference type="InterPro" id="IPR015375">
    <property type="entry name" value="NADH_PPase-like_N"/>
</dbReference>